<keyword evidence="11" id="KW-0676">Redox-active center</keyword>
<feature type="transmembrane region" description="Helical" evidence="12">
    <location>
        <begin position="6"/>
        <end position="25"/>
    </location>
</feature>
<dbReference type="KEGG" id="fcy:FRACYDRAFT_267199"/>
<name>A0A1E7FVQ0_9STRA</name>
<keyword evidence="7 12" id="KW-1133">Transmembrane helix</keyword>
<evidence type="ECO:0000256" key="4">
    <source>
        <dbReference type="ARBA" id="ARBA00022692"/>
    </source>
</evidence>
<keyword evidence="8" id="KW-0560">Oxidoreductase</keyword>
<dbReference type="GO" id="GO:0005789">
    <property type="term" value="C:endoplasmic reticulum membrane"/>
    <property type="evidence" value="ECO:0007669"/>
    <property type="project" value="UniProtKB-SubCell"/>
</dbReference>
<evidence type="ECO:0000256" key="12">
    <source>
        <dbReference type="SAM" id="Phobius"/>
    </source>
</evidence>
<dbReference type="EC" id="1.17.4.4" evidence="3"/>
<dbReference type="InterPro" id="IPR038354">
    <property type="entry name" value="VKOR_sf"/>
</dbReference>
<dbReference type="EMBL" id="KV784353">
    <property type="protein sequence ID" value="OEU22238.1"/>
    <property type="molecule type" value="Genomic_DNA"/>
</dbReference>
<keyword evidence="5" id="KW-0874">Quinone</keyword>
<evidence type="ECO:0000256" key="3">
    <source>
        <dbReference type="ARBA" id="ARBA00012278"/>
    </source>
</evidence>
<keyword evidence="15" id="KW-1185">Reference proteome</keyword>
<evidence type="ECO:0000256" key="8">
    <source>
        <dbReference type="ARBA" id="ARBA00023002"/>
    </source>
</evidence>
<dbReference type="AlphaFoldDB" id="A0A1E7FVQ0"/>
<evidence type="ECO:0000313" key="14">
    <source>
        <dbReference type="EMBL" id="OEU22238.1"/>
    </source>
</evidence>
<evidence type="ECO:0000256" key="1">
    <source>
        <dbReference type="ARBA" id="ARBA00004477"/>
    </source>
</evidence>
<proteinExistence type="inferred from homology"/>
<organism evidence="14 15">
    <name type="scientific">Fragilariopsis cylindrus CCMP1102</name>
    <dbReference type="NCBI Taxonomy" id="635003"/>
    <lineage>
        <taxon>Eukaryota</taxon>
        <taxon>Sar</taxon>
        <taxon>Stramenopiles</taxon>
        <taxon>Ochrophyta</taxon>
        <taxon>Bacillariophyta</taxon>
        <taxon>Bacillariophyceae</taxon>
        <taxon>Bacillariophycidae</taxon>
        <taxon>Bacillariales</taxon>
        <taxon>Bacillariaceae</taxon>
        <taxon>Fragilariopsis</taxon>
    </lineage>
</organism>
<keyword evidence="4 12" id="KW-0812">Transmembrane</keyword>
<keyword evidence="6" id="KW-0256">Endoplasmic reticulum</keyword>
<comment type="subcellular location">
    <subcellularLocation>
        <location evidence="1">Endoplasmic reticulum membrane</location>
        <topology evidence="1">Multi-pass membrane protein</topology>
    </subcellularLocation>
</comment>
<evidence type="ECO:0000256" key="9">
    <source>
        <dbReference type="ARBA" id="ARBA00023136"/>
    </source>
</evidence>
<keyword evidence="10" id="KW-1015">Disulfide bond</keyword>
<evidence type="ECO:0000256" key="7">
    <source>
        <dbReference type="ARBA" id="ARBA00022989"/>
    </source>
</evidence>
<dbReference type="GO" id="GO:0048038">
    <property type="term" value="F:quinone binding"/>
    <property type="evidence" value="ECO:0007669"/>
    <property type="project" value="UniProtKB-KW"/>
</dbReference>
<sequence length="171" mass="18873">MPSISLSRTAPFAILGCILSAYALYVEHKVANKPEEEEFSAFCDIELIGASCSNVFQLPEGRMLTYFNIVPKGSILDVPNAALGLLFYSYWLFLMPTLPNVLTVIVSSMAMASSVFLAIKLVMLNELCILCWSTHAINSRIFWSVMANLVLGGNNNNSSSNKKKIKTIKRV</sequence>
<dbReference type="Gene3D" id="1.20.1440.130">
    <property type="entry name" value="VKOR domain"/>
    <property type="match status" value="1"/>
</dbReference>
<feature type="transmembrane region" description="Helical" evidence="12">
    <location>
        <begin position="75"/>
        <end position="94"/>
    </location>
</feature>
<dbReference type="PANTHER" id="PTHR14519:SF5">
    <property type="entry name" value="VITAMIN K EPOXIDE REDUCTASE COMPLEX SUBUNIT 1-LIKE PROTEIN 1"/>
    <property type="match status" value="1"/>
</dbReference>
<dbReference type="Pfam" id="PF07884">
    <property type="entry name" value="VKOR"/>
    <property type="match status" value="1"/>
</dbReference>
<evidence type="ECO:0000256" key="2">
    <source>
        <dbReference type="ARBA" id="ARBA00006214"/>
    </source>
</evidence>
<dbReference type="SMART" id="SM00756">
    <property type="entry name" value="VKc"/>
    <property type="match status" value="1"/>
</dbReference>
<reference evidence="14 15" key="1">
    <citation type="submission" date="2016-09" db="EMBL/GenBank/DDBJ databases">
        <title>Extensive genetic diversity and differential bi-allelic expression allows diatom success in the polar Southern Ocean.</title>
        <authorList>
            <consortium name="DOE Joint Genome Institute"/>
            <person name="Mock T."/>
            <person name="Otillar R.P."/>
            <person name="Strauss J."/>
            <person name="Dupont C."/>
            <person name="Frickenhaus S."/>
            <person name="Maumus F."/>
            <person name="Mcmullan M."/>
            <person name="Sanges R."/>
            <person name="Schmutz J."/>
            <person name="Toseland A."/>
            <person name="Valas R."/>
            <person name="Veluchamy A."/>
            <person name="Ward B.J."/>
            <person name="Allen A."/>
            <person name="Barry K."/>
            <person name="Falciatore A."/>
            <person name="Ferrante M."/>
            <person name="Fortunato A.E."/>
            <person name="Gloeckner G."/>
            <person name="Gruber A."/>
            <person name="Hipkin R."/>
            <person name="Janech M."/>
            <person name="Kroth P."/>
            <person name="Leese F."/>
            <person name="Lindquist E."/>
            <person name="Lyon B.R."/>
            <person name="Martin J."/>
            <person name="Mayer C."/>
            <person name="Parker M."/>
            <person name="Quesneville H."/>
            <person name="Raymond J."/>
            <person name="Uhlig C."/>
            <person name="Valentin K.U."/>
            <person name="Worden A.Z."/>
            <person name="Armbrust E.V."/>
            <person name="Bowler C."/>
            <person name="Green B."/>
            <person name="Moulton V."/>
            <person name="Van Oosterhout C."/>
            <person name="Grigoriev I."/>
        </authorList>
    </citation>
    <scope>NUCLEOTIDE SEQUENCE [LARGE SCALE GENOMIC DNA]</scope>
    <source>
        <strain evidence="14 15">CCMP1102</strain>
    </source>
</reference>
<dbReference type="GO" id="GO:0047057">
    <property type="term" value="F:vitamin-K-epoxide reductase (warfarin-sensitive) activity"/>
    <property type="evidence" value="ECO:0007669"/>
    <property type="project" value="UniProtKB-EC"/>
</dbReference>
<gene>
    <name evidence="14" type="ORF">FRACYDRAFT_267199</name>
</gene>
<evidence type="ECO:0000256" key="11">
    <source>
        <dbReference type="ARBA" id="ARBA00023284"/>
    </source>
</evidence>
<evidence type="ECO:0000259" key="13">
    <source>
        <dbReference type="SMART" id="SM00756"/>
    </source>
</evidence>
<feature type="domain" description="Vitamin K epoxide reductase" evidence="13">
    <location>
        <begin position="2"/>
        <end position="149"/>
    </location>
</feature>
<evidence type="ECO:0000256" key="6">
    <source>
        <dbReference type="ARBA" id="ARBA00022824"/>
    </source>
</evidence>
<evidence type="ECO:0000313" key="15">
    <source>
        <dbReference type="Proteomes" id="UP000095751"/>
    </source>
</evidence>
<dbReference type="PANTHER" id="PTHR14519">
    <property type="entry name" value="VITAMIN K EPOXIDE REDUCTASE COMPLEX, SUBUNIT 1"/>
    <property type="match status" value="1"/>
</dbReference>
<accession>A0A1E7FVQ0</accession>
<dbReference type="Proteomes" id="UP000095751">
    <property type="component" value="Unassembled WGS sequence"/>
</dbReference>
<dbReference type="InterPro" id="IPR042406">
    <property type="entry name" value="VKORC1/VKORC1L1"/>
</dbReference>
<dbReference type="InterPro" id="IPR012932">
    <property type="entry name" value="VKOR"/>
</dbReference>
<evidence type="ECO:0000256" key="5">
    <source>
        <dbReference type="ARBA" id="ARBA00022719"/>
    </source>
</evidence>
<dbReference type="GO" id="GO:0042373">
    <property type="term" value="P:vitamin K metabolic process"/>
    <property type="evidence" value="ECO:0007669"/>
    <property type="project" value="InterPro"/>
</dbReference>
<comment type="similarity">
    <text evidence="2">Belongs to the VKOR family.</text>
</comment>
<protein>
    <recommendedName>
        <fullName evidence="3">vitamin-K-epoxide reductase (warfarin-sensitive)</fullName>
        <ecNumber evidence="3">1.17.4.4</ecNumber>
    </recommendedName>
</protein>
<dbReference type="InParanoid" id="A0A1E7FVQ0"/>
<dbReference type="OrthoDB" id="17010at2759"/>
<evidence type="ECO:0000256" key="10">
    <source>
        <dbReference type="ARBA" id="ARBA00023157"/>
    </source>
</evidence>
<keyword evidence="9 12" id="KW-0472">Membrane</keyword>